<dbReference type="GO" id="GO:0047763">
    <property type="term" value="F:caffeate O-methyltransferase activity"/>
    <property type="evidence" value="ECO:0007669"/>
    <property type="project" value="UniProtKB-EC"/>
</dbReference>
<feature type="domain" description="O-methyltransferase dimerisation" evidence="10">
    <location>
        <begin position="1"/>
        <end position="96"/>
    </location>
</feature>
<proteinExistence type="predicted"/>
<dbReference type="FunFam" id="3.40.50.150:FF:000061">
    <property type="entry name" value="Caffeic acid O-methyltransferase"/>
    <property type="match status" value="1"/>
</dbReference>
<evidence type="ECO:0000313" key="11">
    <source>
        <dbReference type="EMBL" id="KAI5432618.1"/>
    </source>
</evidence>
<dbReference type="GO" id="GO:0009809">
    <property type="term" value="P:lignin biosynthetic process"/>
    <property type="evidence" value="ECO:0007669"/>
    <property type="project" value="UniProtKB-KW"/>
</dbReference>
<dbReference type="Gramene" id="Psat02G0006700-T1">
    <property type="protein sequence ID" value="KAI5432618.1"/>
    <property type="gene ID" value="KIW84_020067"/>
</dbReference>
<protein>
    <recommendedName>
        <fullName evidence="6">caffeate O-methyltransferase</fullName>
        <ecNumber evidence="6">2.1.1.68</ecNumber>
    </recommendedName>
</protein>
<dbReference type="Proteomes" id="UP001058974">
    <property type="component" value="Chromosome 2"/>
</dbReference>
<dbReference type="GO" id="GO:0032259">
    <property type="term" value="P:methylation"/>
    <property type="evidence" value="ECO:0007669"/>
    <property type="project" value="UniProtKB-KW"/>
</dbReference>
<dbReference type="FunFam" id="1.10.10.10:FF:000357">
    <property type="entry name" value="Caffeic acid 3-O-methyltransferase"/>
    <property type="match status" value="1"/>
</dbReference>
<comment type="caution">
    <text evidence="11">The sequence shown here is derived from an EMBL/GenBank/DDBJ whole genome shotgun (WGS) entry which is preliminary data.</text>
</comment>
<dbReference type="AlphaFoldDB" id="A0A9D4Y6E6"/>
<reference evidence="11 12" key="1">
    <citation type="journal article" date="2022" name="Nat. Genet.">
        <title>Improved pea reference genome and pan-genome highlight genomic features and evolutionary characteristics.</title>
        <authorList>
            <person name="Yang T."/>
            <person name="Liu R."/>
            <person name="Luo Y."/>
            <person name="Hu S."/>
            <person name="Wang D."/>
            <person name="Wang C."/>
            <person name="Pandey M.K."/>
            <person name="Ge S."/>
            <person name="Xu Q."/>
            <person name="Li N."/>
            <person name="Li G."/>
            <person name="Huang Y."/>
            <person name="Saxena R.K."/>
            <person name="Ji Y."/>
            <person name="Li M."/>
            <person name="Yan X."/>
            <person name="He Y."/>
            <person name="Liu Y."/>
            <person name="Wang X."/>
            <person name="Xiang C."/>
            <person name="Varshney R.K."/>
            <person name="Ding H."/>
            <person name="Gao S."/>
            <person name="Zong X."/>
        </authorList>
    </citation>
    <scope>NUCLEOTIDE SEQUENCE [LARGE SCALE GENOMIC DNA]</scope>
    <source>
        <strain evidence="11 12">cv. Zhongwan 6</strain>
    </source>
</reference>
<evidence type="ECO:0000256" key="3">
    <source>
        <dbReference type="ARBA" id="ARBA00022679"/>
    </source>
</evidence>
<dbReference type="Gene3D" id="1.10.10.10">
    <property type="entry name" value="Winged helix-like DNA-binding domain superfamily/Winged helix DNA-binding domain"/>
    <property type="match status" value="1"/>
</dbReference>
<feature type="active site" description="Proton acceptor" evidence="8">
    <location>
        <position position="252"/>
    </location>
</feature>
<comment type="pathway">
    <text evidence="1">Aromatic compound metabolism; phenylpropanoid biosynthesis.</text>
</comment>
<dbReference type="InterPro" id="IPR012967">
    <property type="entry name" value="COMT_dimerisation"/>
</dbReference>
<dbReference type="PANTHER" id="PTHR11746">
    <property type="entry name" value="O-METHYLTRANSFERASE"/>
    <property type="match status" value="1"/>
</dbReference>
<dbReference type="PIRSF" id="PIRSF005739">
    <property type="entry name" value="O-mtase"/>
    <property type="match status" value="1"/>
</dbReference>
<dbReference type="EC" id="2.1.1.68" evidence="6"/>
<dbReference type="CDD" id="cd02440">
    <property type="entry name" value="AdoMet_MTases"/>
    <property type="match status" value="1"/>
</dbReference>
<evidence type="ECO:0000259" key="10">
    <source>
        <dbReference type="Pfam" id="PF08100"/>
    </source>
</evidence>
<dbReference type="SUPFAM" id="SSF53335">
    <property type="entry name" value="S-adenosyl-L-methionine-dependent methyltransferases"/>
    <property type="match status" value="1"/>
</dbReference>
<keyword evidence="3" id="KW-0808">Transferase</keyword>
<dbReference type="Gene3D" id="3.40.50.150">
    <property type="entry name" value="Vaccinia Virus protein VP39"/>
    <property type="match status" value="1"/>
</dbReference>
<evidence type="ECO:0000259" key="9">
    <source>
        <dbReference type="Pfam" id="PF00891"/>
    </source>
</evidence>
<dbReference type="GO" id="GO:0046983">
    <property type="term" value="F:protein dimerization activity"/>
    <property type="evidence" value="ECO:0007669"/>
    <property type="project" value="InterPro"/>
</dbReference>
<dbReference type="InterPro" id="IPR001077">
    <property type="entry name" value="COMT_C"/>
</dbReference>
<evidence type="ECO:0000313" key="12">
    <source>
        <dbReference type="Proteomes" id="UP001058974"/>
    </source>
</evidence>
<feature type="domain" description="O-methyltransferase C-terminal" evidence="9">
    <location>
        <begin position="123"/>
        <end position="328"/>
    </location>
</feature>
<evidence type="ECO:0000256" key="5">
    <source>
        <dbReference type="ARBA" id="ARBA00022733"/>
    </source>
</evidence>
<dbReference type="GO" id="GO:0008757">
    <property type="term" value="F:S-adenosylmethionine-dependent methyltransferase activity"/>
    <property type="evidence" value="ECO:0007669"/>
    <property type="project" value="UniProtKB-ARBA"/>
</dbReference>
<organism evidence="11 12">
    <name type="scientific">Pisum sativum</name>
    <name type="common">Garden pea</name>
    <name type="synonym">Lathyrus oleraceus</name>
    <dbReference type="NCBI Taxonomy" id="3888"/>
    <lineage>
        <taxon>Eukaryota</taxon>
        <taxon>Viridiplantae</taxon>
        <taxon>Streptophyta</taxon>
        <taxon>Embryophyta</taxon>
        <taxon>Tracheophyta</taxon>
        <taxon>Spermatophyta</taxon>
        <taxon>Magnoliopsida</taxon>
        <taxon>eudicotyledons</taxon>
        <taxon>Gunneridae</taxon>
        <taxon>Pentapetalae</taxon>
        <taxon>rosids</taxon>
        <taxon>fabids</taxon>
        <taxon>Fabales</taxon>
        <taxon>Fabaceae</taxon>
        <taxon>Papilionoideae</taxon>
        <taxon>50 kb inversion clade</taxon>
        <taxon>NPAAA clade</taxon>
        <taxon>Hologalegina</taxon>
        <taxon>IRL clade</taxon>
        <taxon>Fabeae</taxon>
        <taxon>Lathyrus</taxon>
    </lineage>
</organism>
<evidence type="ECO:0000256" key="4">
    <source>
        <dbReference type="ARBA" id="ARBA00022691"/>
    </source>
</evidence>
<keyword evidence="12" id="KW-1185">Reference proteome</keyword>
<dbReference type="Pfam" id="PF00891">
    <property type="entry name" value="Methyltransf_2"/>
    <property type="match status" value="1"/>
</dbReference>
<evidence type="ECO:0000256" key="2">
    <source>
        <dbReference type="ARBA" id="ARBA00022603"/>
    </source>
</evidence>
<dbReference type="PROSITE" id="PS51683">
    <property type="entry name" value="SAM_OMT_II"/>
    <property type="match status" value="1"/>
</dbReference>
<dbReference type="SUPFAM" id="SSF46785">
    <property type="entry name" value="Winged helix' DNA-binding domain"/>
    <property type="match status" value="1"/>
</dbReference>
<dbReference type="Pfam" id="PF08100">
    <property type="entry name" value="Dimerisation"/>
    <property type="match status" value="1"/>
</dbReference>
<gene>
    <name evidence="11" type="ORF">KIW84_020067</name>
</gene>
<dbReference type="InterPro" id="IPR036388">
    <property type="entry name" value="WH-like_DNA-bd_sf"/>
</dbReference>
<name>A0A9D4Y6E6_PEA</name>
<evidence type="ECO:0000256" key="8">
    <source>
        <dbReference type="PIRSR" id="PIRSR005739-1"/>
    </source>
</evidence>
<sequence length="348" mass="38332">MELSFASSVPMVLKTVLELGIIEVIAKAGPNAYLSSSQIASQIPGIKNPDAASMLDRMLRLLSSYKILTCSVEEVDGNCNEERLYGVHPLAKYFVENNNKDEDGASMISFFLMQHDQVLKDVWYHLTNSIKEGGILFDNTFGMNIFEFHGINPRINKLFNNAMSDRSCIIMKNILVTYSGFEGLGSIVDVGGGIGTIANMIVSKYPNIKAINFDLPHVINEAPSHPGVEHVSGDMFVSVPKADAIFMKSICHDWNEEQCLKILKNCYDSLPVIGKVIVVESIVPIVPNSNLSSKSVLQMDVTMLSYTSGGKEKTKKEYEALAKGAGFQGFQIACCVFNVYVMEFLKNA</sequence>
<keyword evidence="5" id="KW-0438">Lignin biosynthesis</keyword>
<dbReference type="EMBL" id="JAMSHJ010000002">
    <property type="protein sequence ID" value="KAI5432618.1"/>
    <property type="molecule type" value="Genomic_DNA"/>
</dbReference>
<evidence type="ECO:0000256" key="6">
    <source>
        <dbReference type="ARBA" id="ARBA00039011"/>
    </source>
</evidence>
<keyword evidence="4" id="KW-0949">S-adenosyl-L-methionine</keyword>
<accession>A0A9D4Y6E6</accession>
<dbReference type="InterPro" id="IPR016461">
    <property type="entry name" value="COMT-like"/>
</dbReference>
<evidence type="ECO:0000256" key="1">
    <source>
        <dbReference type="ARBA" id="ARBA00004928"/>
    </source>
</evidence>
<comment type="function">
    <text evidence="7">Catalyzes the conversion of caffeic acid to ferulic acid and of 5-hydroxyferulic acid to sinapic acid. The resulting products may subsequently be converted to the corresponding alcohols that are incorporated into lignins.</text>
</comment>
<evidence type="ECO:0000256" key="7">
    <source>
        <dbReference type="ARBA" id="ARBA00045231"/>
    </source>
</evidence>
<dbReference type="InterPro" id="IPR036390">
    <property type="entry name" value="WH_DNA-bd_sf"/>
</dbReference>
<dbReference type="InterPro" id="IPR029063">
    <property type="entry name" value="SAM-dependent_MTases_sf"/>
</dbReference>
<keyword evidence="2" id="KW-0489">Methyltransferase</keyword>